<protein>
    <recommendedName>
        <fullName evidence="8">Outer membrane protein assembly factor BamA</fullName>
    </recommendedName>
</protein>
<dbReference type="Proteomes" id="UP000594464">
    <property type="component" value="Chromosome"/>
</dbReference>
<dbReference type="KEGG" id="nva:G3M78_00355"/>
<dbReference type="PIRSF" id="PIRSF006076">
    <property type="entry name" value="OM_assembly_OMP85"/>
    <property type="match status" value="1"/>
</dbReference>
<comment type="subcellular location">
    <subcellularLocation>
        <location evidence="1">Membrane</location>
    </subcellularLocation>
</comment>
<dbReference type="GO" id="GO:0071709">
    <property type="term" value="P:membrane assembly"/>
    <property type="evidence" value="ECO:0007669"/>
    <property type="project" value="InterPro"/>
</dbReference>
<dbReference type="Pfam" id="PF01103">
    <property type="entry name" value="Omp85"/>
    <property type="match status" value="1"/>
</dbReference>
<dbReference type="PANTHER" id="PTHR12815">
    <property type="entry name" value="SORTING AND ASSEMBLY MACHINERY SAMM50 PROTEIN FAMILY MEMBER"/>
    <property type="match status" value="1"/>
</dbReference>
<feature type="domain" description="POTRA" evidence="9">
    <location>
        <begin position="336"/>
        <end position="409"/>
    </location>
</feature>
<proteinExistence type="inferred from homology"/>
<sequence>MAVAWADEGQIVRSILIEGNRRVEKSTIEYYIKTQVGKPLSQSQVRKDIEEIYALGQFKDIRVETVPVAGGVNVIFRIEEILSIGEIHIEGNDQVDSVEIWKKIKDFLKQGATFHPHLLIETKETVTNFFHEKGYFFAEVSIDTEPTEDNLVNITINIQREAKVGIEKIRFIGNKQFTDDELIGQMETKAKTWYSWLDESGIYKKDLLKLDTFRIESFYQDHGFIKVRVLEPKIDINRKDKEIYIVIPLEEGKQFRIGKVEVQGNDILNEDDIYAAIKSKPGDVYNLSQVREDVLSISELYSKAGYAYADVNPKVVENDEQKTVDLTMEIDKGRKVYVGEILISGNTRTKDNVIRRQFRLKEGDLFDSDKLKRSKQRINNTRFFADVKVDTRRGKEPDLIDVVTTVTEQPTGSISVGAGFSSVENLIFNASISQDNFLGGGQKVIFSTNLSSVRSDFNLSLTEPHILDSDIMGGIDLFNTETDFFSFESKSTGGGLRIGKNISEYENVSLLYKYEAVKISGVDPGEETTFLRNENRTSSRIAPSYTYDNRDDFLNPTTGWRHVVRFDFAGSVLGGSDFVKTNYEVTYYQSVIGKLVAAVHAEVGWADGYNGESLPVFERYFMGGPASLRGYTIRDIGPKDKNNDPIGGEQSLLFNFELQYPFTKGLRGFVFYDRGNVYGSGTSTIGTTTNIDLSEMRSSIGGGIRFISPFGPVGFAYGIKLDKREGEKDAEFHFSAGSAF</sequence>
<dbReference type="Gene3D" id="2.40.160.50">
    <property type="entry name" value="membrane protein fhac: a member of the omp85/tpsb transporter family"/>
    <property type="match status" value="1"/>
</dbReference>
<reference evidence="11" key="1">
    <citation type="submission" date="2020-02" db="EMBL/GenBank/DDBJ databases">
        <title>Genomic and physiological characterization of two novel Nitrospinaceae genera.</title>
        <authorList>
            <person name="Mueller A.J."/>
            <person name="Jung M.-Y."/>
            <person name="Strachan C.R."/>
            <person name="Herbold C.W."/>
            <person name="Kirkegaard R.H."/>
            <person name="Daims H."/>
        </authorList>
    </citation>
    <scope>NUCLEOTIDE SEQUENCE [LARGE SCALE GENOMIC DNA]</scope>
</reference>
<dbReference type="InterPro" id="IPR000184">
    <property type="entry name" value="Bac_surfAg_D15"/>
</dbReference>
<dbReference type="PROSITE" id="PS51779">
    <property type="entry name" value="POTRA"/>
    <property type="match status" value="4"/>
</dbReference>
<dbReference type="InterPro" id="IPR010827">
    <property type="entry name" value="BamA/TamA_POTRA"/>
</dbReference>
<evidence type="ECO:0000256" key="4">
    <source>
        <dbReference type="ARBA" id="ARBA00022729"/>
    </source>
</evidence>
<name>A0A7T0BZT7_9BACT</name>
<evidence type="ECO:0000256" key="5">
    <source>
        <dbReference type="ARBA" id="ARBA00022737"/>
    </source>
</evidence>
<evidence type="ECO:0000256" key="7">
    <source>
        <dbReference type="ARBA" id="ARBA00023237"/>
    </source>
</evidence>
<dbReference type="EMBL" id="CP048620">
    <property type="protein sequence ID" value="QPJ63940.1"/>
    <property type="molecule type" value="Genomic_DNA"/>
</dbReference>
<keyword evidence="3" id="KW-0812">Transmembrane</keyword>
<feature type="domain" description="POTRA" evidence="9">
    <location>
        <begin position="255"/>
        <end position="333"/>
    </location>
</feature>
<feature type="domain" description="POTRA" evidence="9">
    <location>
        <begin position="10"/>
        <end position="81"/>
    </location>
</feature>
<keyword evidence="6" id="KW-0472">Membrane</keyword>
<dbReference type="InterPro" id="IPR034746">
    <property type="entry name" value="POTRA"/>
</dbReference>
<gene>
    <name evidence="10" type="primary">bamA</name>
    <name evidence="10" type="ORF">G3M78_00355</name>
</gene>
<keyword evidence="4" id="KW-0732">Signal</keyword>
<dbReference type="Gene3D" id="3.10.20.310">
    <property type="entry name" value="membrane protein fhac"/>
    <property type="match status" value="5"/>
</dbReference>
<feature type="domain" description="POTRA" evidence="9">
    <location>
        <begin position="164"/>
        <end position="252"/>
    </location>
</feature>
<dbReference type="InterPro" id="IPR023707">
    <property type="entry name" value="OM_assembly_BamA"/>
</dbReference>
<keyword evidence="7" id="KW-0998">Cell outer membrane</keyword>
<evidence type="ECO:0000256" key="2">
    <source>
        <dbReference type="ARBA" id="ARBA00022452"/>
    </source>
</evidence>
<evidence type="ECO:0000256" key="6">
    <source>
        <dbReference type="ARBA" id="ARBA00023136"/>
    </source>
</evidence>
<dbReference type="GO" id="GO:0009279">
    <property type="term" value="C:cell outer membrane"/>
    <property type="evidence" value="ECO:0007669"/>
    <property type="project" value="UniProtKB-UniRule"/>
</dbReference>
<dbReference type="PANTHER" id="PTHR12815:SF23">
    <property type="entry name" value="OUTER MEMBRANE PROTEIN ASSEMBLY FACTOR BAMA"/>
    <property type="match status" value="1"/>
</dbReference>
<keyword evidence="5" id="KW-0677">Repeat</keyword>
<dbReference type="InterPro" id="IPR039910">
    <property type="entry name" value="D15-like"/>
</dbReference>
<evidence type="ECO:0000256" key="1">
    <source>
        <dbReference type="ARBA" id="ARBA00004370"/>
    </source>
</evidence>
<accession>A0A7T0BZT7</accession>
<evidence type="ECO:0000259" key="9">
    <source>
        <dbReference type="PROSITE" id="PS51779"/>
    </source>
</evidence>
<dbReference type="NCBIfam" id="TIGR03303">
    <property type="entry name" value="OM_YaeT"/>
    <property type="match status" value="1"/>
</dbReference>
<organism evidence="10 11">
    <name type="scientific">Candidatus Nitrohelix vancouverensis</name>
    <dbReference type="NCBI Taxonomy" id="2705534"/>
    <lineage>
        <taxon>Bacteria</taxon>
        <taxon>Pseudomonadati</taxon>
        <taxon>Nitrospinota/Tectimicrobiota group</taxon>
        <taxon>Nitrospinota</taxon>
        <taxon>Nitrospinia</taxon>
        <taxon>Nitrospinales</taxon>
        <taxon>Nitrospinaceae</taxon>
        <taxon>Candidatus Nitrohelix</taxon>
    </lineage>
</organism>
<evidence type="ECO:0000256" key="3">
    <source>
        <dbReference type="ARBA" id="ARBA00022692"/>
    </source>
</evidence>
<dbReference type="Pfam" id="PF07244">
    <property type="entry name" value="POTRA"/>
    <property type="match status" value="5"/>
</dbReference>
<keyword evidence="2" id="KW-1134">Transmembrane beta strand</keyword>
<evidence type="ECO:0000313" key="11">
    <source>
        <dbReference type="Proteomes" id="UP000594464"/>
    </source>
</evidence>
<evidence type="ECO:0000313" key="10">
    <source>
        <dbReference type="EMBL" id="QPJ63940.1"/>
    </source>
</evidence>
<evidence type="ECO:0000256" key="8">
    <source>
        <dbReference type="NCBIfam" id="TIGR03303"/>
    </source>
</evidence>
<dbReference type="AlphaFoldDB" id="A0A7T0BZT7"/>
<dbReference type="HAMAP" id="MF_01430">
    <property type="entry name" value="OM_assembly_BamA"/>
    <property type="match status" value="1"/>
</dbReference>